<organism evidence="2 3">
    <name type="scientific">Cryptolaemus montrouzieri</name>
    <dbReference type="NCBI Taxonomy" id="559131"/>
    <lineage>
        <taxon>Eukaryota</taxon>
        <taxon>Metazoa</taxon>
        <taxon>Ecdysozoa</taxon>
        <taxon>Arthropoda</taxon>
        <taxon>Hexapoda</taxon>
        <taxon>Insecta</taxon>
        <taxon>Pterygota</taxon>
        <taxon>Neoptera</taxon>
        <taxon>Endopterygota</taxon>
        <taxon>Coleoptera</taxon>
        <taxon>Polyphaga</taxon>
        <taxon>Cucujiformia</taxon>
        <taxon>Coccinelloidea</taxon>
        <taxon>Coccinellidae</taxon>
        <taxon>Scymninae</taxon>
        <taxon>Scymnini</taxon>
        <taxon>Cryptolaemus</taxon>
    </lineage>
</organism>
<reference evidence="2 3" key="1">
    <citation type="journal article" date="2021" name="BMC Biol.">
        <title>Horizontally acquired antibacterial genes associated with adaptive radiation of ladybird beetles.</title>
        <authorList>
            <person name="Li H.S."/>
            <person name="Tang X.F."/>
            <person name="Huang Y.H."/>
            <person name="Xu Z.Y."/>
            <person name="Chen M.L."/>
            <person name="Du X.Y."/>
            <person name="Qiu B.Y."/>
            <person name="Chen P.T."/>
            <person name="Zhang W."/>
            <person name="Slipinski A."/>
            <person name="Escalona H.E."/>
            <person name="Waterhouse R.M."/>
            <person name="Zwick A."/>
            <person name="Pang H."/>
        </authorList>
    </citation>
    <scope>NUCLEOTIDE SEQUENCE [LARGE SCALE GENOMIC DNA]</scope>
    <source>
        <strain evidence="2">SYSU2018</strain>
    </source>
</reference>
<comment type="caution">
    <text evidence="2">The sequence shown here is derived from an EMBL/GenBank/DDBJ whole genome shotgun (WGS) entry which is preliminary data.</text>
</comment>
<sequence length="122" mass="13934">MELIDFGEKIENKSSGNQKLFYSIVKNLLQEKKQPSVEVRNKEGELLDKKEHINRRWKAYSMELLGGKENNTKGEEGRDEDRRITSRDEVAEEQITNGEIVEAITKMKNGTATGCDGMNTEI</sequence>
<evidence type="ECO:0000313" key="2">
    <source>
        <dbReference type="EMBL" id="KAL3274045.1"/>
    </source>
</evidence>
<dbReference type="Proteomes" id="UP001516400">
    <property type="component" value="Unassembled WGS sequence"/>
</dbReference>
<dbReference type="AlphaFoldDB" id="A0ABD2N5R2"/>
<evidence type="ECO:0000256" key="1">
    <source>
        <dbReference type="SAM" id="MobiDB-lite"/>
    </source>
</evidence>
<gene>
    <name evidence="2" type="ORF">HHI36_015464</name>
</gene>
<feature type="compositionally biased region" description="Basic and acidic residues" evidence="1">
    <location>
        <begin position="70"/>
        <end position="89"/>
    </location>
</feature>
<accession>A0ABD2N5R2</accession>
<keyword evidence="3" id="KW-1185">Reference proteome</keyword>
<protein>
    <submittedName>
        <fullName evidence="2">Uncharacterized protein</fullName>
    </submittedName>
</protein>
<name>A0ABD2N5R2_9CUCU</name>
<dbReference type="EMBL" id="JABFTP020000062">
    <property type="protein sequence ID" value="KAL3274045.1"/>
    <property type="molecule type" value="Genomic_DNA"/>
</dbReference>
<proteinExistence type="predicted"/>
<evidence type="ECO:0000313" key="3">
    <source>
        <dbReference type="Proteomes" id="UP001516400"/>
    </source>
</evidence>
<feature type="region of interest" description="Disordered" evidence="1">
    <location>
        <begin position="66"/>
        <end position="89"/>
    </location>
</feature>